<evidence type="ECO:0000259" key="7">
    <source>
        <dbReference type="Pfam" id="PF08544"/>
    </source>
</evidence>
<organism evidence="8">
    <name type="scientific">freshwater metagenome</name>
    <dbReference type="NCBI Taxonomy" id="449393"/>
    <lineage>
        <taxon>unclassified sequences</taxon>
        <taxon>metagenomes</taxon>
        <taxon>ecological metagenomes</taxon>
    </lineage>
</organism>
<dbReference type="SUPFAM" id="SSF55060">
    <property type="entry name" value="GHMP Kinase, C-terminal domain"/>
    <property type="match status" value="1"/>
</dbReference>
<keyword evidence="1" id="KW-0028">Amino-acid biosynthesis</keyword>
<dbReference type="GO" id="GO:0005524">
    <property type="term" value="F:ATP binding"/>
    <property type="evidence" value="ECO:0007669"/>
    <property type="project" value="UniProtKB-KW"/>
</dbReference>
<dbReference type="Gene3D" id="3.30.230.10">
    <property type="match status" value="1"/>
</dbReference>
<dbReference type="AlphaFoldDB" id="A0A6J6QJ31"/>
<dbReference type="InterPro" id="IPR020568">
    <property type="entry name" value="Ribosomal_Su5_D2-typ_SF"/>
</dbReference>
<dbReference type="Gene3D" id="3.30.70.890">
    <property type="entry name" value="GHMP kinase, C-terminal domain"/>
    <property type="match status" value="1"/>
</dbReference>
<protein>
    <submittedName>
        <fullName evidence="8">Unannotated protein</fullName>
    </submittedName>
</protein>
<dbReference type="EMBL" id="CAEZXS010000185">
    <property type="protein sequence ID" value="CAB4709105.1"/>
    <property type="molecule type" value="Genomic_DNA"/>
</dbReference>
<dbReference type="PANTHER" id="PTHR20861">
    <property type="entry name" value="HOMOSERINE/4-DIPHOSPHOCYTIDYL-2-C-METHYL-D-ERYTHRITOL KINASE"/>
    <property type="match status" value="1"/>
</dbReference>
<gene>
    <name evidence="8" type="ORF">UFOPK2582_01335</name>
</gene>
<evidence type="ECO:0000256" key="4">
    <source>
        <dbReference type="ARBA" id="ARBA00022777"/>
    </source>
</evidence>
<evidence type="ECO:0000256" key="3">
    <source>
        <dbReference type="ARBA" id="ARBA00022741"/>
    </source>
</evidence>
<dbReference type="PANTHER" id="PTHR20861:SF1">
    <property type="entry name" value="HOMOSERINE KINASE"/>
    <property type="match status" value="1"/>
</dbReference>
<evidence type="ECO:0000313" key="8">
    <source>
        <dbReference type="EMBL" id="CAB4709105.1"/>
    </source>
</evidence>
<feature type="domain" description="GHMP kinase C-terminal" evidence="7">
    <location>
        <begin position="188"/>
        <end position="247"/>
    </location>
</feature>
<keyword evidence="3" id="KW-0547">Nucleotide-binding</keyword>
<dbReference type="Pfam" id="PF08544">
    <property type="entry name" value="GHMP_kinases_C"/>
    <property type="match status" value="1"/>
</dbReference>
<name>A0A6J6QJ31_9ZZZZ</name>
<proteinExistence type="predicted"/>
<keyword evidence="4" id="KW-0418">Kinase</keyword>
<dbReference type="InterPro" id="IPR006204">
    <property type="entry name" value="GHMP_kinase_N_dom"/>
</dbReference>
<keyword evidence="2" id="KW-0808">Transferase</keyword>
<evidence type="ECO:0000256" key="1">
    <source>
        <dbReference type="ARBA" id="ARBA00022605"/>
    </source>
</evidence>
<keyword evidence="5" id="KW-0067">ATP-binding</keyword>
<dbReference type="GO" id="GO:0008652">
    <property type="term" value="P:amino acid biosynthetic process"/>
    <property type="evidence" value="ECO:0007669"/>
    <property type="project" value="UniProtKB-KW"/>
</dbReference>
<dbReference type="PRINTS" id="PR00958">
    <property type="entry name" value="HOMSERKINASE"/>
</dbReference>
<evidence type="ECO:0000259" key="6">
    <source>
        <dbReference type="Pfam" id="PF00288"/>
    </source>
</evidence>
<dbReference type="InterPro" id="IPR013750">
    <property type="entry name" value="GHMP_kinase_C_dom"/>
</dbReference>
<dbReference type="Pfam" id="PF00288">
    <property type="entry name" value="GHMP_kinases_N"/>
    <property type="match status" value="1"/>
</dbReference>
<evidence type="ECO:0000256" key="2">
    <source>
        <dbReference type="ARBA" id="ARBA00022679"/>
    </source>
</evidence>
<feature type="domain" description="GHMP kinase N-terminal" evidence="6">
    <location>
        <begin position="60"/>
        <end position="129"/>
    </location>
</feature>
<dbReference type="InterPro" id="IPR014721">
    <property type="entry name" value="Ribsml_uS5_D2-typ_fold_subgr"/>
</dbReference>
<accession>A0A6J6QJ31</accession>
<dbReference type="GO" id="GO:0016301">
    <property type="term" value="F:kinase activity"/>
    <property type="evidence" value="ECO:0007669"/>
    <property type="project" value="UniProtKB-KW"/>
</dbReference>
<dbReference type="InterPro" id="IPR036554">
    <property type="entry name" value="GHMP_kinase_C_sf"/>
</dbReference>
<evidence type="ECO:0000256" key="5">
    <source>
        <dbReference type="ARBA" id="ARBA00022840"/>
    </source>
</evidence>
<reference evidence="8" key="1">
    <citation type="submission" date="2020-05" db="EMBL/GenBank/DDBJ databases">
        <authorList>
            <person name="Chiriac C."/>
            <person name="Salcher M."/>
            <person name="Ghai R."/>
            <person name="Kavagutti S V."/>
        </authorList>
    </citation>
    <scope>NUCLEOTIDE SEQUENCE</scope>
</reference>
<sequence>MHVSAPASSANLGPGFDCLALALDLPFELSDSPAHHALDGQGWHVVESTHPAAVAYVAAGGDADAQLSWRSPIPPGRGLGFSGAARVAGAYLALLTSGAHPTAAQQQAFGVAANLEGHADNAAASTWGGFTVAAGEQALSLKVPEGLEMVVWWPEKSTSTNASRSVLAPTLSREAAAFSIARSSLWVAAIATGDLSKLRVACEDQVHQNERLLARPDSAHVLQELLANQQVLAAWLSGSGPTVAALMPVGSSAGLLAPKLFESGRTRVLAVSATGVNRVSSTSNT</sequence>
<dbReference type="SUPFAM" id="SSF54211">
    <property type="entry name" value="Ribosomal protein S5 domain 2-like"/>
    <property type="match status" value="1"/>
</dbReference>